<sequence length="223" mass="25670">MPQEDEITSYVSCTSVCADSVLESENNENGSAEKGIDCVVVEDKELSEDLCVPKNENIPRENCILFVKSGDMKQEVSKIENISNKDFIKNNIFEKAEMNEKETKDSFFKRKFVKKPQQSGSRGFGKRFIDSSLARPFVHPKPYVKDGVVPRKPYVKESNVPRSKRFVRDKVAPQPKRFVQEKVVQKPKVFEKAKGGQKPDVKFSKPHRRRMNKQPKKLLFQTD</sequence>
<keyword evidence="2" id="KW-1185">Reference proteome</keyword>
<organism evidence="1 2">
    <name type="scientific">Smallanthus sonchifolius</name>
    <dbReference type="NCBI Taxonomy" id="185202"/>
    <lineage>
        <taxon>Eukaryota</taxon>
        <taxon>Viridiplantae</taxon>
        <taxon>Streptophyta</taxon>
        <taxon>Embryophyta</taxon>
        <taxon>Tracheophyta</taxon>
        <taxon>Spermatophyta</taxon>
        <taxon>Magnoliopsida</taxon>
        <taxon>eudicotyledons</taxon>
        <taxon>Gunneridae</taxon>
        <taxon>Pentapetalae</taxon>
        <taxon>asterids</taxon>
        <taxon>campanulids</taxon>
        <taxon>Asterales</taxon>
        <taxon>Asteraceae</taxon>
        <taxon>Asteroideae</taxon>
        <taxon>Heliantheae alliance</taxon>
        <taxon>Millerieae</taxon>
        <taxon>Smallanthus</taxon>
    </lineage>
</organism>
<reference evidence="2" key="1">
    <citation type="journal article" date="2022" name="Mol. Ecol. Resour.">
        <title>The genomes of chicory, endive, great burdock and yacon provide insights into Asteraceae palaeo-polyploidization history and plant inulin production.</title>
        <authorList>
            <person name="Fan W."/>
            <person name="Wang S."/>
            <person name="Wang H."/>
            <person name="Wang A."/>
            <person name="Jiang F."/>
            <person name="Liu H."/>
            <person name="Zhao H."/>
            <person name="Xu D."/>
            <person name="Zhang Y."/>
        </authorList>
    </citation>
    <scope>NUCLEOTIDE SEQUENCE [LARGE SCALE GENOMIC DNA]</scope>
    <source>
        <strain evidence="2">cv. Yunnan</strain>
    </source>
</reference>
<dbReference type="EMBL" id="CM042022">
    <property type="protein sequence ID" value="KAI3815662.1"/>
    <property type="molecule type" value="Genomic_DNA"/>
</dbReference>
<protein>
    <submittedName>
        <fullName evidence="1">Uncharacterized protein</fullName>
    </submittedName>
</protein>
<reference evidence="1 2" key="2">
    <citation type="journal article" date="2022" name="Mol. Ecol. Resour.">
        <title>The genomes of chicory, endive, great burdock and yacon provide insights into Asteraceae paleo-polyploidization history and plant inulin production.</title>
        <authorList>
            <person name="Fan W."/>
            <person name="Wang S."/>
            <person name="Wang H."/>
            <person name="Wang A."/>
            <person name="Jiang F."/>
            <person name="Liu H."/>
            <person name="Zhao H."/>
            <person name="Xu D."/>
            <person name="Zhang Y."/>
        </authorList>
    </citation>
    <scope>NUCLEOTIDE SEQUENCE [LARGE SCALE GENOMIC DNA]</scope>
    <source>
        <strain evidence="2">cv. Yunnan</strain>
        <tissue evidence="1">Leaves</tissue>
    </source>
</reference>
<evidence type="ECO:0000313" key="1">
    <source>
        <dbReference type="EMBL" id="KAI3815662.1"/>
    </source>
</evidence>
<proteinExistence type="predicted"/>
<gene>
    <name evidence="1" type="ORF">L1987_15340</name>
</gene>
<evidence type="ECO:0000313" key="2">
    <source>
        <dbReference type="Proteomes" id="UP001056120"/>
    </source>
</evidence>
<dbReference type="Proteomes" id="UP001056120">
    <property type="component" value="Linkage Group LG05"/>
</dbReference>
<comment type="caution">
    <text evidence="1">The sequence shown here is derived from an EMBL/GenBank/DDBJ whole genome shotgun (WGS) entry which is preliminary data.</text>
</comment>
<name>A0ACB9J5N5_9ASTR</name>
<accession>A0ACB9J5N5</accession>